<dbReference type="AlphaFoldDB" id="A0A7J7NT25"/>
<dbReference type="InterPro" id="IPR011990">
    <property type="entry name" value="TPR-like_helical_dom_sf"/>
</dbReference>
<proteinExistence type="inferred from homology"/>
<dbReference type="SUPFAM" id="SSF81901">
    <property type="entry name" value="HCP-like"/>
    <property type="match status" value="2"/>
</dbReference>
<feature type="repeat" description="PPR" evidence="3">
    <location>
        <begin position="5"/>
        <end position="35"/>
    </location>
</feature>
<evidence type="ECO:0000313" key="5">
    <source>
        <dbReference type="Proteomes" id="UP000541444"/>
    </source>
</evidence>
<evidence type="ECO:0000256" key="1">
    <source>
        <dbReference type="ARBA" id="ARBA00006643"/>
    </source>
</evidence>
<name>A0A7J7NT25_9MAGN</name>
<dbReference type="FunFam" id="1.25.40.10:FF:000125">
    <property type="entry name" value="Pentatricopeptide repeat-containing protein"/>
    <property type="match status" value="2"/>
</dbReference>
<dbReference type="OrthoDB" id="185373at2759"/>
<evidence type="ECO:0000256" key="3">
    <source>
        <dbReference type="PROSITE-ProRule" id="PRU00708"/>
    </source>
</evidence>
<sequence>MPVKDIVSWNAIITGYWQNGFIEESKRLFGLMPVKNVVSWNSMITGCIENERIDEACEYFMEMPERNTASWNAMISGFVKEGRVDEALRLFEEMPNRNVISYTVMVDGYARKGEVDRARYLFDWIPRKNEVSWTVMINGYVENERFDEARALFDMMPEKSLVAITAMITGFCKEGMMEDAKRLFEEIHHRDLVAWNAMIAGYAQNGNAEEAFKLYLQMLKMGMKPDRATLISILTSCSSVASLKGGRQTHAFVIKKGLEPDISLCNALMSMYSKCGDIHESKVLFEQLHSPDLVSWNTIITAFGQHGHCEKAVDLFHEMCEHGLKPDGVTFLCVLSACGHAGKVNESINWYDSMVNEYQIAPRAEHFACLVDILCRAGQLVKAHTIIKEMPFEADAGIWGSLLTACGAYLNVELGELAAMKLVELEPGHSGTYIMLSNIYAAAGMWREVGRVRGLMKEQGVKKEPGCSWVETGNRVHLFKAGDVSHPEISEIVLELRRIGLQMKMSDDYEDIVLG</sequence>
<dbReference type="Pfam" id="PF20431">
    <property type="entry name" value="E_motif"/>
    <property type="match status" value="1"/>
</dbReference>
<feature type="repeat" description="PPR" evidence="3">
    <location>
        <begin position="191"/>
        <end position="225"/>
    </location>
</feature>
<evidence type="ECO:0000256" key="2">
    <source>
        <dbReference type="ARBA" id="ARBA00022737"/>
    </source>
</evidence>
<dbReference type="GO" id="GO:0009451">
    <property type="term" value="P:RNA modification"/>
    <property type="evidence" value="ECO:0007669"/>
    <property type="project" value="InterPro"/>
</dbReference>
<organism evidence="4 5">
    <name type="scientific">Kingdonia uniflora</name>
    <dbReference type="NCBI Taxonomy" id="39325"/>
    <lineage>
        <taxon>Eukaryota</taxon>
        <taxon>Viridiplantae</taxon>
        <taxon>Streptophyta</taxon>
        <taxon>Embryophyta</taxon>
        <taxon>Tracheophyta</taxon>
        <taxon>Spermatophyta</taxon>
        <taxon>Magnoliopsida</taxon>
        <taxon>Ranunculales</taxon>
        <taxon>Circaeasteraceae</taxon>
        <taxon>Kingdonia</taxon>
    </lineage>
</organism>
<dbReference type="FunFam" id="1.25.40.10:FF:000333">
    <property type="entry name" value="Pentatricopeptide repeat-containing protein"/>
    <property type="match status" value="1"/>
</dbReference>
<dbReference type="Gene3D" id="1.25.40.10">
    <property type="entry name" value="Tetratricopeptide repeat domain"/>
    <property type="match status" value="4"/>
</dbReference>
<dbReference type="FunFam" id="1.25.40.10:FF:000842">
    <property type="entry name" value="Pentatricopeptide repeat-containing protein mitochondrial"/>
    <property type="match status" value="1"/>
</dbReference>
<comment type="caution">
    <text evidence="4">The sequence shown here is derived from an EMBL/GenBank/DDBJ whole genome shotgun (WGS) entry which is preliminary data.</text>
</comment>
<feature type="repeat" description="PPR" evidence="3">
    <location>
        <begin position="67"/>
        <end position="101"/>
    </location>
</feature>
<protein>
    <recommendedName>
        <fullName evidence="6">Pentatricopeptide repeat-containing protein</fullName>
    </recommendedName>
</protein>
<dbReference type="PROSITE" id="PS51375">
    <property type="entry name" value="PPR"/>
    <property type="match status" value="6"/>
</dbReference>
<evidence type="ECO:0000313" key="4">
    <source>
        <dbReference type="EMBL" id="KAF6170309.1"/>
    </source>
</evidence>
<feature type="repeat" description="PPR" evidence="3">
    <location>
        <begin position="129"/>
        <end position="163"/>
    </location>
</feature>
<dbReference type="NCBIfam" id="TIGR00756">
    <property type="entry name" value="PPR"/>
    <property type="match status" value="7"/>
</dbReference>
<dbReference type="InterPro" id="IPR046960">
    <property type="entry name" value="PPR_At4g14850-like_plant"/>
</dbReference>
<keyword evidence="2" id="KW-0677">Repeat</keyword>
<dbReference type="PANTHER" id="PTHR47926">
    <property type="entry name" value="PENTATRICOPEPTIDE REPEAT-CONTAINING PROTEIN"/>
    <property type="match status" value="1"/>
</dbReference>
<gene>
    <name evidence="4" type="ORF">GIB67_042999</name>
</gene>
<reference evidence="4 5" key="1">
    <citation type="journal article" date="2020" name="IScience">
        <title>Genome Sequencing of the Endangered Kingdonia uniflora (Circaeasteraceae, Ranunculales) Reveals Potential Mechanisms of Evolutionary Specialization.</title>
        <authorList>
            <person name="Sun Y."/>
            <person name="Deng T."/>
            <person name="Zhang A."/>
            <person name="Moore M.J."/>
            <person name="Landis J.B."/>
            <person name="Lin N."/>
            <person name="Zhang H."/>
            <person name="Zhang X."/>
            <person name="Huang J."/>
            <person name="Zhang X."/>
            <person name="Sun H."/>
            <person name="Wang H."/>
        </authorList>
    </citation>
    <scope>NUCLEOTIDE SEQUENCE [LARGE SCALE GENOMIC DNA]</scope>
    <source>
        <strain evidence="4">TB1705</strain>
        <tissue evidence="4">Leaf</tissue>
    </source>
</reference>
<keyword evidence="5" id="KW-1185">Reference proteome</keyword>
<dbReference type="Pfam" id="PF01535">
    <property type="entry name" value="PPR"/>
    <property type="match status" value="6"/>
</dbReference>
<dbReference type="GO" id="GO:0048731">
    <property type="term" value="P:system development"/>
    <property type="evidence" value="ECO:0007669"/>
    <property type="project" value="UniProtKB-ARBA"/>
</dbReference>
<feature type="repeat" description="PPR" evidence="3">
    <location>
        <begin position="292"/>
        <end position="326"/>
    </location>
</feature>
<feature type="repeat" description="PPR" evidence="3">
    <location>
        <begin position="36"/>
        <end position="66"/>
    </location>
</feature>
<evidence type="ECO:0008006" key="6">
    <source>
        <dbReference type="Google" id="ProtNLM"/>
    </source>
</evidence>
<accession>A0A7J7NT25</accession>
<comment type="similarity">
    <text evidence="1">Belongs to the PPR family. PCMP-H subfamily.</text>
</comment>
<dbReference type="PANTHER" id="PTHR47926:SF436">
    <property type="entry name" value="PENTATRICOPEPTIDE REPEAT-CONTAINING PROTEIN ELI1, CHLOROPLASTIC-LIKE ISOFORM X2"/>
    <property type="match status" value="1"/>
</dbReference>
<dbReference type="Pfam" id="PF13041">
    <property type="entry name" value="PPR_2"/>
    <property type="match status" value="3"/>
</dbReference>
<dbReference type="GO" id="GO:0003723">
    <property type="term" value="F:RNA binding"/>
    <property type="evidence" value="ECO:0007669"/>
    <property type="project" value="InterPro"/>
</dbReference>
<dbReference type="InterPro" id="IPR046848">
    <property type="entry name" value="E_motif"/>
</dbReference>
<dbReference type="EMBL" id="JACGCM010000593">
    <property type="protein sequence ID" value="KAF6170309.1"/>
    <property type="molecule type" value="Genomic_DNA"/>
</dbReference>
<dbReference type="Proteomes" id="UP000541444">
    <property type="component" value="Unassembled WGS sequence"/>
</dbReference>
<dbReference type="InterPro" id="IPR002885">
    <property type="entry name" value="PPR_rpt"/>
</dbReference>